<dbReference type="GO" id="GO:0005739">
    <property type="term" value="C:mitochondrion"/>
    <property type="evidence" value="ECO:0007669"/>
    <property type="project" value="UniProtKB-SubCell"/>
</dbReference>
<gene>
    <name evidence="4" type="ORF">DSTB1V02_LOCUS4985</name>
</gene>
<evidence type="ECO:0000256" key="3">
    <source>
        <dbReference type="RuleBase" id="RU364104"/>
    </source>
</evidence>
<organism evidence="4">
    <name type="scientific">Darwinula stevensoni</name>
    <dbReference type="NCBI Taxonomy" id="69355"/>
    <lineage>
        <taxon>Eukaryota</taxon>
        <taxon>Metazoa</taxon>
        <taxon>Ecdysozoa</taxon>
        <taxon>Arthropoda</taxon>
        <taxon>Crustacea</taxon>
        <taxon>Oligostraca</taxon>
        <taxon>Ostracoda</taxon>
        <taxon>Podocopa</taxon>
        <taxon>Podocopida</taxon>
        <taxon>Darwinulocopina</taxon>
        <taxon>Darwinuloidea</taxon>
        <taxon>Darwinulidae</taxon>
        <taxon>Darwinula</taxon>
    </lineage>
</organism>
<comment type="similarity">
    <text evidence="1 3">Belongs to the CMC family.</text>
</comment>
<evidence type="ECO:0000256" key="2">
    <source>
        <dbReference type="ARBA" id="ARBA00023157"/>
    </source>
</evidence>
<sequence>MPLKINYGPIVALGRAKAQIRARLAKMDGQKLEAHTVLPAKYACGPHGLGDPADRSLRRVEKEVMIPMKLRDRAKAEKCIPQVQDFTKCCKDAGIAMVLKCRKENAALKECLTQWYRDPEFIAECTNQYLEERSEYRRTGIPLREQKRKETTSF</sequence>
<evidence type="ECO:0000313" key="4">
    <source>
        <dbReference type="EMBL" id="CAD7245109.1"/>
    </source>
</evidence>
<evidence type="ECO:0000313" key="5">
    <source>
        <dbReference type="Proteomes" id="UP000677054"/>
    </source>
</evidence>
<dbReference type="PANTHER" id="PTHR22977">
    <property type="entry name" value="COX ASSEMBLY MITOCHONDRIAL PROTEIN"/>
    <property type="match status" value="1"/>
</dbReference>
<comment type="subcellular location">
    <subcellularLocation>
        <location evidence="3">Mitochondrion</location>
    </subcellularLocation>
</comment>
<dbReference type="EMBL" id="CAJPEV010000781">
    <property type="protein sequence ID" value="CAG0888491.1"/>
    <property type="molecule type" value="Genomic_DNA"/>
</dbReference>
<accession>A0A7R9A3R2</accession>
<keyword evidence="5" id="KW-1185">Reference proteome</keyword>
<dbReference type="PROSITE" id="PS51808">
    <property type="entry name" value="CHCH"/>
    <property type="match status" value="1"/>
</dbReference>
<dbReference type="Pfam" id="PF08583">
    <property type="entry name" value="Cmc1"/>
    <property type="match status" value="1"/>
</dbReference>
<dbReference type="Proteomes" id="UP000677054">
    <property type="component" value="Unassembled WGS sequence"/>
</dbReference>
<keyword evidence="3" id="KW-0496">Mitochondrion</keyword>
<dbReference type="PANTHER" id="PTHR22977:SF5">
    <property type="entry name" value="COX ASSEMBLY MITOCHONDRIAL PROTEIN HOMOLOG"/>
    <property type="match status" value="1"/>
</dbReference>
<keyword evidence="2" id="KW-1015">Disulfide bond</keyword>
<name>A0A7R9A3R2_9CRUS</name>
<dbReference type="OrthoDB" id="6224010at2759"/>
<reference evidence="4" key="1">
    <citation type="submission" date="2020-11" db="EMBL/GenBank/DDBJ databases">
        <authorList>
            <person name="Tran Van P."/>
        </authorList>
    </citation>
    <scope>NUCLEOTIDE SEQUENCE</scope>
</reference>
<dbReference type="AlphaFoldDB" id="A0A7R9A3R2"/>
<dbReference type="EMBL" id="LR900298">
    <property type="protein sequence ID" value="CAD7245109.1"/>
    <property type="molecule type" value="Genomic_DNA"/>
</dbReference>
<dbReference type="InterPro" id="IPR013892">
    <property type="entry name" value="Cyt_c_biogenesis_Cmc1-like"/>
</dbReference>
<proteinExistence type="inferred from homology"/>
<evidence type="ECO:0000256" key="1">
    <source>
        <dbReference type="ARBA" id="ARBA00007347"/>
    </source>
</evidence>
<protein>
    <recommendedName>
        <fullName evidence="3">COX assembly mitochondrial protein</fullName>
    </recommendedName>
</protein>